<name>A0A848KEW4_9NOCA</name>
<sequence>MSAEPLSSESIDQLNEISGRGFDGVIGLKYVGGTTDRLEAEIEVNPSLLQPGGIVHGGVYCAIVESAASVAGVNWLAGKGHAVGVNNNTDFLRATRSGSLSAVAEPIHRGKSQQLWVVTITDVDGRTVARGQVRLQNIYGDKELGK</sequence>
<dbReference type="GO" id="GO:0061522">
    <property type="term" value="F:1,4-dihydroxy-2-naphthoyl-CoA thioesterase activity"/>
    <property type="evidence" value="ECO:0007669"/>
    <property type="project" value="TreeGrafter"/>
</dbReference>
<dbReference type="SUPFAM" id="SSF54637">
    <property type="entry name" value="Thioesterase/thiol ester dehydrase-isomerase"/>
    <property type="match status" value="1"/>
</dbReference>
<comment type="similarity">
    <text evidence="1">Belongs to the thioesterase PaaI family.</text>
</comment>
<accession>A0A848KEW4</accession>
<dbReference type="InterPro" id="IPR006683">
    <property type="entry name" value="Thioestr_dom"/>
</dbReference>
<dbReference type="Pfam" id="PF03061">
    <property type="entry name" value="4HBT"/>
    <property type="match status" value="1"/>
</dbReference>
<keyword evidence="2" id="KW-0378">Hydrolase</keyword>
<evidence type="ECO:0000259" key="3">
    <source>
        <dbReference type="Pfam" id="PF03061"/>
    </source>
</evidence>
<proteinExistence type="inferred from homology"/>
<reference evidence="4 5" key="1">
    <citation type="submission" date="2019-05" db="EMBL/GenBank/DDBJ databases">
        <authorList>
            <person name="Lee S.D."/>
        </authorList>
    </citation>
    <scope>NUCLEOTIDE SEQUENCE [LARGE SCALE GENOMIC DNA]</scope>
    <source>
        <strain evidence="4 5">YC2-7</strain>
    </source>
</reference>
<evidence type="ECO:0000256" key="1">
    <source>
        <dbReference type="ARBA" id="ARBA00008324"/>
    </source>
</evidence>
<reference evidence="4 5" key="2">
    <citation type="submission" date="2020-06" db="EMBL/GenBank/DDBJ databases">
        <title>Antribacter stalactiti gen. nov., sp. nov., a new member of the family Nacardiaceae isolated from a cave.</title>
        <authorList>
            <person name="Kim I.S."/>
        </authorList>
    </citation>
    <scope>NUCLEOTIDE SEQUENCE [LARGE SCALE GENOMIC DNA]</scope>
    <source>
        <strain evidence="4 5">YC2-7</strain>
    </source>
</reference>
<comment type="caution">
    <text evidence="4">The sequence shown here is derived from an EMBL/GenBank/DDBJ whole genome shotgun (WGS) entry which is preliminary data.</text>
</comment>
<dbReference type="PANTHER" id="PTHR43240:SF5">
    <property type="entry name" value="1,4-DIHYDROXY-2-NAPHTHOYL-COA THIOESTERASE 1"/>
    <property type="match status" value="1"/>
</dbReference>
<feature type="domain" description="Thioesterase" evidence="3">
    <location>
        <begin position="52"/>
        <end position="129"/>
    </location>
</feature>
<dbReference type="PANTHER" id="PTHR43240">
    <property type="entry name" value="1,4-DIHYDROXY-2-NAPHTHOYL-COA THIOESTERASE 1"/>
    <property type="match status" value="1"/>
</dbReference>
<dbReference type="NCBIfam" id="TIGR00369">
    <property type="entry name" value="unchar_dom_1"/>
    <property type="match status" value="1"/>
</dbReference>
<dbReference type="Proteomes" id="UP000535543">
    <property type="component" value="Unassembled WGS sequence"/>
</dbReference>
<gene>
    <name evidence="4" type="ORF">FGL95_20170</name>
</gene>
<dbReference type="CDD" id="cd03443">
    <property type="entry name" value="PaaI_thioesterase"/>
    <property type="match status" value="1"/>
</dbReference>
<organism evidence="4 5">
    <name type="scientific">Antrihabitans stalactiti</name>
    <dbReference type="NCBI Taxonomy" id="2584121"/>
    <lineage>
        <taxon>Bacteria</taxon>
        <taxon>Bacillati</taxon>
        <taxon>Actinomycetota</taxon>
        <taxon>Actinomycetes</taxon>
        <taxon>Mycobacteriales</taxon>
        <taxon>Nocardiaceae</taxon>
        <taxon>Antrihabitans</taxon>
    </lineage>
</organism>
<dbReference type="Gene3D" id="3.10.129.10">
    <property type="entry name" value="Hotdog Thioesterase"/>
    <property type="match status" value="1"/>
</dbReference>
<dbReference type="InterPro" id="IPR003736">
    <property type="entry name" value="PAAI_dom"/>
</dbReference>
<dbReference type="GO" id="GO:0005829">
    <property type="term" value="C:cytosol"/>
    <property type="evidence" value="ECO:0007669"/>
    <property type="project" value="TreeGrafter"/>
</dbReference>
<evidence type="ECO:0000313" key="5">
    <source>
        <dbReference type="Proteomes" id="UP000535543"/>
    </source>
</evidence>
<evidence type="ECO:0000313" key="4">
    <source>
        <dbReference type="EMBL" id="NMN97355.1"/>
    </source>
</evidence>
<protein>
    <submittedName>
        <fullName evidence="4">PaaI family thioesterase</fullName>
    </submittedName>
</protein>
<dbReference type="InterPro" id="IPR029069">
    <property type="entry name" value="HotDog_dom_sf"/>
</dbReference>
<dbReference type="AlphaFoldDB" id="A0A848KEW4"/>
<dbReference type="EMBL" id="VCQU01000007">
    <property type="protein sequence ID" value="NMN97355.1"/>
    <property type="molecule type" value="Genomic_DNA"/>
</dbReference>
<evidence type="ECO:0000256" key="2">
    <source>
        <dbReference type="ARBA" id="ARBA00022801"/>
    </source>
</evidence>
<dbReference type="RefSeq" id="WP_338079940.1">
    <property type="nucleotide sequence ID" value="NZ_VCQU01000007.1"/>
</dbReference>
<keyword evidence="5" id="KW-1185">Reference proteome</keyword>